<dbReference type="PANTHER" id="PTHR47723">
    <property type="entry name" value="OS05G0353850 PROTEIN"/>
    <property type="match status" value="1"/>
</dbReference>
<feature type="domain" description="RNase H type-1" evidence="1">
    <location>
        <begin position="362"/>
        <end position="480"/>
    </location>
</feature>
<dbReference type="InterPro" id="IPR025558">
    <property type="entry name" value="DUF4283"/>
</dbReference>
<dbReference type="InterPro" id="IPR053151">
    <property type="entry name" value="RNase_H-like"/>
</dbReference>
<reference evidence="3" key="1">
    <citation type="submission" date="2023-03" db="EMBL/GenBank/DDBJ databases">
        <authorList>
            <person name="Julca I."/>
        </authorList>
    </citation>
    <scope>NUCLEOTIDE SEQUENCE</scope>
</reference>
<dbReference type="Pfam" id="PF13456">
    <property type="entry name" value="RVT_3"/>
    <property type="match status" value="1"/>
</dbReference>
<dbReference type="SUPFAM" id="SSF53098">
    <property type="entry name" value="Ribonuclease H-like"/>
    <property type="match status" value="1"/>
</dbReference>
<accession>A0AAV1CS03</accession>
<feature type="domain" description="DUF4283" evidence="2">
    <location>
        <begin position="54"/>
        <end position="136"/>
    </location>
</feature>
<dbReference type="InterPro" id="IPR012337">
    <property type="entry name" value="RNaseH-like_sf"/>
</dbReference>
<dbReference type="AlphaFoldDB" id="A0AAV1CS03"/>
<organism evidence="3 4">
    <name type="scientific">Oldenlandia corymbosa var. corymbosa</name>
    <dbReference type="NCBI Taxonomy" id="529605"/>
    <lineage>
        <taxon>Eukaryota</taxon>
        <taxon>Viridiplantae</taxon>
        <taxon>Streptophyta</taxon>
        <taxon>Embryophyta</taxon>
        <taxon>Tracheophyta</taxon>
        <taxon>Spermatophyta</taxon>
        <taxon>Magnoliopsida</taxon>
        <taxon>eudicotyledons</taxon>
        <taxon>Gunneridae</taxon>
        <taxon>Pentapetalae</taxon>
        <taxon>asterids</taxon>
        <taxon>lamiids</taxon>
        <taxon>Gentianales</taxon>
        <taxon>Rubiaceae</taxon>
        <taxon>Rubioideae</taxon>
        <taxon>Spermacoceae</taxon>
        <taxon>Hedyotis-Oldenlandia complex</taxon>
        <taxon>Oldenlandia</taxon>
    </lineage>
</organism>
<proteinExistence type="predicted"/>
<keyword evidence="4" id="KW-1185">Reference proteome</keyword>
<dbReference type="InterPro" id="IPR036397">
    <property type="entry name" value="RNaseH_sf"/>
</dbReference>
<dbReference type="InterPro" id="IPR002156">
    <property type="entry name" value="RNaseH_domain"/>
</dbReference>
<evidence type="ECO:0000313" key="3">
    <source>
        <dbReference type="EMBL" id="CAI9097378.1"/>
    </source>
</evidence>
<dbReference type="Gene3D" id="3.30.420.10">
    <property type="entry name" value="Ribonuclease H-like superfamily/Ribonuclease H"/>
    <property type="match status" value="1"/>
</dbReference>
<dbReference type="Pfam" id="PF14111">
    <property type="entry name" value="DUF4283"/>
    <property type="match status" value="1"/>
</dbReference>
<dbReference type="InterPro" id="IPR044730">
    <property type="entry name" value="RNase_H-like_dom_plant"/>
</dbReference>
<evidence type="ECO:0000259" key="1">
    <source>
        <dbReference type="Pfam" id="PF13456"/>
    </source>
</evidence>
<sequence>MNFKKKLFGGRRPCIQDLFGEDEDIPNLEEDVVIIQEGPIPKVLIHDKVEEHLAKRWRNVIVVKLMGNSIILGQLQYRLEKMWPNTQGFVVADIERDYFSVTFVSLEDVSMVLSKGPWLIGDWYIYTQKWDSTFDAKVHKVRFLIVWARLPGMPLHYYNKSFLSRIGHVLRKVIHIDHQTEAKTHGKFARLAVELDGGTFLAGLCLRSTNVATFYGLRRHLIEIANYPICKNEEEDVVYAIRDCPHAREVWSKLVPNNLQFNFFNCSLLDWMMRNLQNVGGIPGSWPVVFGVVAWKIWCWRDETVFKGVNHRIDRRMGEIAHKVRGIEEAVQHKRIMGSSKVVKMTRMLSWKPPPMDWLKLNSDGEINGDTGMASAGGVIRDSNGIWKGGFLMNIGFYSVIGAELWGLFQGLNLTWESGYKKIEAEVDNQSIVVMIFKENRPTCAHEGLVKAIKELLSRNWNVKLYYNHRECNFVVDYLAFLAATNPGGFTRLDLPPPGVRW</sequence>
<dbReference type="EMBL" id="OX459120">
    <property type="protein sequence ID" value="CAI9097378.1"/>
    <property type="molecule type" value="Genomic_DNA"/>
</dbReference>
<name>A0AAV1CS03_OLDCO</name>
<protein>
    <submittedName>
        <fullName evidence="3">OLC1v1033781C1</fullName>
    </submittedName>
</protein>
<gene>
    <name evidence="3" type="ORF">OLC1_LOCUS7879</name>
</gene>
<dbReference type="GO" id="GO:0004523">
    <property type="term" value="F:RNA-DNA hybrid ribonuclease activity"/>
    <property type="evidence" value="ECO:0007669"/>
    <property type="project" value="InterPro"/>
</dbReference>
<evidence type="ECO:0000313" key="4">
    <source>
        <dbReference type="Proteomes" id="UP001161247"/>
    </source>
</evidence>
<evidence type="ECO:0000259" key="2">
    <source>
        <dbReference type="Pfam" id="PF14111"/>
    </source>
</evidence>
<dbReference type="GO" id="GO:0003676">
    <property type="term" value="F:nucleic acid binding"/>
    <property type="evidence" value="ECO:0007669"/>
    <property type="project" value="InterPro"/>
</dbReference>
<dbReference type="PANTHER" id="PTHR47723:SF13">
    <property type="entry name" value="PUTATIVE-RELATED"/>
    <property type="match status" value="1"/>
</dbReference>
<dbReference type="CDD" id="cd06222">
    <property type="entry name" value="RNase_H_like"/>
    <property type="match status" value="1"/>
</dbReference>
<dbReference type="Proteomes" id="UP001161247">
    <property type="component" value="Chromosome 3"/>
</dbReference>